<dbReference type="Proteomes" id="UP000295680">
    <property type="component" value="Unassembled WGS sequence"/>
</dbReference>
<dbReference type="InterPro" id="IPR000192">
    <property type="entry name" value="Aminotrans_V_dom"/>
</dbReference>
<keyword evidence="2" id="KW-0456">Lyase</keyword>
<name>A0A4R2JGQ3_9PSEU</name>
<dbReference type="SUPFAM" id="SSF53383">
    <property type="entry name" value="PLP-dependent transferases"/>
    <property type="match status" value="1"/>
</dbReference>
<comment type="caution">
    <text evidence="2">The sequence shown here is derived from an EMBL/GenBank/DDBJ whole genome shotgun (WGS) entry which is preliminary data.</text>
</comment>
<dbReference type="PANTHER" id="PTHR43586:SF15">
    <property type="entry name" value="BLR3095 PROTEIN"/>
    <property type="match status" value="1"/>
</dbReference>
<dbReference type="GO" id="GO:0016829">
    <property type="term" value="F:lyase activity"/>
    <property type="evidence" value="ECO:0007669"/>
    <property type="project" value="UniProtKB-KW"/>
</dbReference>
<dbReference type="InterPro" id="IPR015424">
    <property type="entry name" value="PyrdxlP-dep_Trfase"/>
</dbReference>
<accession>A0A4R2JGQ3</accession>
<dbReference type="EMBL" id="SLWS01000007">
    <property type="protein sequence ID" value="TCO56088.1"/>
    <property type="molecule type" value="Genomic_DNA"/>
</dbReference>
<organism evidence="2 3">
    <name type="scientific">Actinocrispum wychmicini</name>
    <dbReference type="NCBI Taxonomy" id="1213861"/>
    <lineage>
        <taxon>Bacteria</taxon>
        <taxon>Bacillati</taxon>
        <taxon>Actinomycetota</taxon>
        <taxon>Actinomycetes</taxon>
        <taxon>Pseudonocardiales</taxon>
        <taxon>Pseudonocardiaceae</taxon>
        <taxon>Actinocrispum</taxon>
    </lineage>
</organism>
<dbReference type="RefSeq" id="WP_132122393.1">
    <property type="nucleotide sequence ID" value="NZ_SLWS01000007.1"/>
</dbReference>
<sequence>MKAGEFRGLFPTLGQHVHLASCSLGARSVELDAAIRQLLADMAAGPQAWPRFEEQVEQARRRFAALIGADPEQIALMPNASVGAYQIASTMDWVGRPRVLTTTGEFPSITQVWLAQRQRGAEVVHADDGETYLDLLDRRTRLVSVPLVTYQHSYRMPVAELARSAHECGAHVFVDAYQAVGVQPVDVTELDCDFLVAGTMKYLLGMPGVAFLYVRSPDVLDRDPELTGWFGRADPFSFDPRMLDFPRAATRFQTGTPAVPACYAANAGLRLLDAVDLTNVRAHVLDLAELAVERLTGQGERVSAPPAEQRGAHIGLVDPAPAGLTRHLAERDIVVSPRGDVVRVSFHYYNNTEDVAALCDTVGEYRRAGANNNRSRAEW</sequence>
<evidence type="ECO:0000313" key="2">
    <source>
        <dbReference type="EMBL" id="TCO56088.1"/>
    </source>
</evidence>
<dbReference type="PANTHER" id="PTHR43586">
    <property type="entry name" value="CYSTEINE DESULFURASE"/>
    <property type="match status" value="1"/>
</dbReference>
<dbReference type="OrthoDB" id="250246at2"/>
<keyword evidence="3" id="KW-1185">Reference proteome</keyword>
<dbReference type="Gene3D" id="3.40.640.10">
    <property type="entry name" value="Type I PLP-dependent aspartate aminotransferase-like (Major domain)"/>
    <property type="match status" value="1"/>
</dbReference>
<gene>
    <name evidence="2" type="ORF">EV192_107513</name>
</gene>
<dbReference type="Gene3D" id="3.90.1150.10">
    <property type="entry name" value="Aspartate Aminotransferase, domain 1"/>
    <property type="match status" value="1"/>
</dbReference>
<dbReference type="InterPro" id="IPR015422">
    <property type="entry name" value="PyrdxlP-dep_Trfase_small"/>
</dbReference>
<evidence type="ECO:0000313" key="3">
    <source>
        <dbReference type="Proteomes" id="UP000295680"/>
    </source>
</evidence>
<proteinExistence type="predicted"/>
<dbReference type="Pfam" id="PF00266">
    <property type="entry name" value="Aminotran_5"/>
    <property type="match status" value="1"/>
</dbReference>
<protein>
    <submittedName>
        <fullName evidence="2">Selenocysteine lyase/cysteine desulfurase</fullName>
    </submittedName>
</protein>
<feature type="domain" description="Aminotransferase class V" evidence="1">
    <location>
        <begin position="51"/>
        <end position="358"/>
    </location>
</feature>
<evidence type="ECO:0000259" key="1">
    <source>
        <dbReference type="Pfam" id="PF00266"/>
    </source>
</evidence>
<dbReference type="InterPro" id="IPR015421">
    <property type="entry name" value="PyrdxlP-dep_Trfase_major"/>
</dbReference>
<dbReference type="AlphaFoldDB" id="A0A4R2JGQ3"/>
<reference evidence="2 3" key="1">
    <citation type="submission" date="2019-03" db="EMBL/GenBank/DDBJ databases">
        <title>Genomic Encyclopedia of Type Strains, Phase IV (KMG-IV): sequencing the most valuable type-strain genomes for metagenomic binning, comparative biology and taxonomic classification.</title>
        <authorList>
            <person name="Goeker M."/>
        </authorList>
    </citation>
    <scope>NUCLEOTIDE SEQUENCE [LARGE SCALE GENOMIC DNA]</scope>
    <source>
        <strain evidence="2 3">DSM 45934</strain>
    </source>
</reference>